<feature type="transmembrane region" description="Helical" evidence="2">
    <location>
        <begin position="52"/>
        <end position="68"/>
    </location>
</feature>
<keyword evidence="2" id="KW-0472">Membrane</keyword>
<evidence type="ECO:0000313" key="3">
    <source>
        <dbReference type="EMBL" id="MDX8152785.1"/>
    </source>
</evidence>
<protein>
    <submittedName>
        <fullName evidence="3">Uncharacterized protein</fullName>
    </submittedName>
</protein>
<comment type="caution">
    <text evidence="3">The sequence shown here is derived from an EMBL/GenBank/DDBJ whole genome shotgun (WGS) entry which is preliminary data.</text>
</comment>
<reference evidence="3 4" key="1">
    <citation type="submission" date="2023-11" db="EMBL/GenBank/DDBJ databases">
        <authorList>
            <person name="Xu M."/>
            <person name="Jiang T."/>
        </authorList>
    </citation>
    <scope>NUCLEOTIDE SEQUENCE [LARGE SCALE GENOMIC DNA]</scope>
    <source>
        <strain evidence="3 4">SD</strain>
    </source>
</reference>
<feature type="region of interest" description="Disordered" evidence="1">
    <location>
        <begin position="147"/>
        <end position="166"/>
    </location>
</feature>
<name>A0ABU4VLU5_9ACTN</name>
<organism evidence="3 4">
    <name type="scientific">Patulibacter brassicae</name>
    <dbReference type="NCBI Taxonomy" id="1705717"/>
    <lineage>
        <taxon>Bacteria</taxon>
        <taxon>Bacillati</taxon>
        <taxon>Actinomycetota</taxon>
        <taxon>Thermoleophilia</taxon>
        <taxon>Solirubrobacterales</taxon>
        <taxon>Patulibacteraceae</taxon>
        <taxon>Patulibacter</taxon>
    </lineage>
</organism>
<sequence>MPPQTIIEWPNREKSSSKLTRVLVVAALLVSTILIGIVTVKGWDLLQDAKSIQVVFMAVNVIFIVQVLRWSRGVLPMAAGLATFIGIFALVSIDGWYARDQRGFKEASLSADLGFVTILILLAQIVVIVVSIIGFSQNWQTEVEHEVGAGDDGVRSNPGNGQPLPA</sequence>
<keyword evidence="2" id="KW-1133">Transmembrane helix</keyword>
<feature type="transmembrane region" description="Helical" evidence="2">
    <location>
        <begin position="113"/>
        <end position="135"/>
    </location>
</feature>
<dbReference type="EMBL" id="JAXAVX010000008">
    <property type="protein sequence ID" value="MDX8152785.1"/>
    <property type="molecule type" value="Genomic_DNA"/>
</dbReference>
<evidence type="ECO:0000256" key="1">
    <source>
        <dbReference type="SAM" id="MobiDB-lite"/>
    </source>
</evidence>
<feature type="transmembrane region" description="Helical" evidence="2">
    <location>
        <begin position="75"/>
        <end position="93"/>
    </location>
</feature>
<feature type="transmembrane region" description="Helical" evidence="2">
    <location>
        <begin position="21"/>
        <end position="40"/>
    </location>
</feature>
<proteinExistence type="predicted"/>
<dbReference type="Proteomes" id="UP001277761">
    <property type="component" value="Unassembled WGS sequence"/>
</dbReference>
<keyword evidence="2" id="KW-0812">Transmembrane</keyword>
<evidence type="ECO:0000256" key="2">
    <source>
        <dbReference type="SAM" id="Phobius"/>
    </source>
</evidence>
<evidence type="ECO:0000313" key="4">
    <source>
        <dbReference type="Proteomes" id="UP001277761"/>
    </source>
</evidence>
<keyword evidence="4" id="KW-1185">Reference proteome</keyword>
<dbReference type="RefSeq" id="WP_319954941.1">
    <property type="nucleotide sequence ID" value="NZ_JAXAVX010000008.1"/>
</dbReference>
<accession>A0ABU4VLU5</accession>
<gene>
    <name evidence="3" type="ORF">SK069_14380</name>
</gene>